<dbReference type="PaxDb" id="2711-XP_006475395.1"/>
<feature type="compositionally biased region" description="Basic and acidic residues" evidence="2">
    <location>
        <begin position="803"/>
        <end position="814"/>
    </location>
</feature>
<dbReference type="STRING" id="2711.A0A067F7X6"/>
<feature type="region of interest" description="Disordered" evidence="2">
    <location>
        <begin position="242"/>
        <end position="281"/>
    </location>
</feature>
<evidence type="ECO:0000256" key="2">
    <source>
        <dbReference type="SAM" id="MobiDB-lite"/>
    </source>
</evidence>
<name>A0A067F7X6_CITSI</name>
<dbReference type="PANTHER" id="PTHR12161:SF13">
    <property type="entry name" value="REGULATOR OF VPS4 ACTIVITY IN THE MVB PATHWAY PROTEIN"/>
    <property type="match status" value="1"/>
</dbReference>
<feature type="compositionally biased region" description="Basic and acidic residues" evidence="2">
    <location>
        <begin position="874"/>
        <end position="886"/>
    </location>
</feature>
<feature type="region of interest" description="Disordered" evidence="2">
    <location>
        <begin position="441"/>
        <end position="468"/>
    </location>
</feature>
<feature type="compositionally biased region" description="Basic and acidic residues" evidence="2">
    <location>
        <begin position="179"/>
        <end position="191"/>
    </location>
</feature>
<organism evidence="3 4">
    <name type="scientific">Citrus sinensis</name>
    <name type="common">Sweet orange</name>
    <name type="synonym">Citrus aurantium var. sinensis</name>
    <dbReference type="NCBI Taxonomy" id="2711"/>
    <lineage>
        <taxon>Eukaryota</taxon>
        <taxon>Viridiplantae</taxon>
        <taxon>Streptophyta</taxon>
        <taxon>Embryophyta</taxon>
        <taxon>Tracheophyta</taxon>
        <taxon>Spermatophyta</taxon>
        <taxon>Magnoliopsida</taxon>
        <taxon>eudicotyledons</taxon>
        <taxon>Gunneridae</taxon>
        <taxon>Pentapetalae</taxon>
        <taxon>rosids</taxon>
        <taxon>malvids</taxon>
        <taxon>Sapindales</taxon>
        <taxon>Rutaceae</taxon>
        <taxon>Aurantioideae</taxon>
        <taxon>Citrus</taxon>
    </lineage>
</organism>
<dbReference type="GO" id="GO:0015031">
    <property type="term" value="P:protein transport"/>
    <property type="evidence" value="ECO:0007669"/>
    <property type="project" value="InterPro"/>
</dbReference>
<dbReference type="InterPro" id="IPR042277">
    <property type="entry name" value="IST1-like"/>
</dbReference>
<dbReference type="PANTHER" id="PTHR12161">
    <property type="entry name" value="IST1 FAMILY MEMBER"/>
    <property type="match status" value="1"/>
</dbReference>
<feature type="compositionally biased region" description="Basic and acidic residues" evidence="2">
    <location>
        <begin position="834"/>
        <end position="844"/>
    </location>
</feature>
<sequence>MLHRSFKPAKCKTSLKLASSRIKLLKNKRGAQVKQLKRELAQLLESGQDQTARIRVEHVVREENTMAAYDLLEIYCELIVTRLPIVESQKNCPIDLKEAICSVIFASPRCADIPELMDVRKMFTSKYGKDFVSAAAELRPDCGVSRLLVEKLSVKAPDGPTKIKILTAIAEEHNIKWDPKSFGEKDSRPSEDLLNGPSTFSSASQMFVNPSNVQSPPNLDDKGHSIFHAPTKTNEIHGAPANVHEHNLRPPSSQTDSGANKTNFSAAFHPESMPTGSGTERMEFRHSYSGDGNASSMGGQNWNMEFKDAAAAARSAAESAERASLAARAAAELSSRGNNAWQYSADTRRDEELSRYANSTLHSEHHAKGPVNILHGRNSRMDYEQFNNHQQDDVAGVADNSHGDSLKSTNKSGQSASLKPTAASADGSAFVNNLQMADRYSRKNSSELGQKDNLSEISLKEQSSQSEVDYAGKLQGMDSKSFDDLEEAKFRNQSSHYASYSRSSTFSDDHDVSNYYNRSLGSDADENPFAVNNEGVIRTNSNKANFPVSASVVYDDYVSDEDEPKIDLQHQQKGHEYLEFSPHSGKSPTHMFSDTNAWREKQNIDESPRLPISRSHFSMEHQSDPVFTESWKSSTVPSQPDEMLPATFDDYDVPISKSEEELDKAKQDKSKDTNEGNIYSRTSEMTQGENHGFFSSFVDEENGSPSKPWLQSSSFDDPYSQSHRVGEGKHEQSQQPSRFSMGHEVRDNVLAKSVEDTETSKDSSPESGKELNFAMLTGGLRNKGYKHPPYVVNPSHNALLSKETTDHTSTKTEESLSATVNVSVDSGATSQDTYNRDMRAEADTRPSAGAYVGSHDDDARDEHARQTSTSSQEHYTKRGGIEENKRSSSRTQFKYFDSSNSDSEDDLPIEASTNKARFNSGLSRRTKASPSNSKGSFNSKATILSKPSVSPGYVEERNSPSRSLFSNQTSQRPLSRSKISDRLGSAAQPRLEEQAANKRIQESKRSSFNDRLKPSEKEQPSKSLRKIVTSGNTENLNSASSSEQTPSNKKASHVHPKLPDFDALTAHLQSLRTDR</sequence>
<dbReference type="Proteomes" id="UP000027120">
    <property type="component" value="Unassembled WGS sequence"/>
</dbReference>
<feature type="compositionally biased region" description="Polar residues" evidence="2">
    <location>
        <begin position="889"/>
        <end position="901"/>
    </location>
</feature>
<evidence type="ECO:0000256" key="1">
    <source>
        <dbReference type="ARBA" id="ARBA00005536"/>
    </source>
</evidence>
<accession>A0A067F7X6</accession>
<evidence type="ECO:0000313" key="4">
    <source>
        <dbReference type="Proteomes" id="UP000027120"/>
    </source>
</evidence>
<dbReference type="eggNOG" id="KOG2027">
    <property type="taxonomic scope" value="Eukaryota"/>
</dbReference>
<feature type="compositionally biased region" description="Polar residues" evidence="2">
    <location>
        <begin position="406"/>
        <end position="418"/>
    </location>
</feature>
<feature type="compositionally biased region" description="Basic and acidic residues" evidence="2">
    <location>
        <begin position="441"/>
        <end position="454"/>
    </location>
</feature>
<proteinExistence type="inferred from homology"/>
<dbReference type="Gene3D" id="1.20.1260.60">
    <property type="entry name" value="Vacuolar protein sorting-associated protein Ist1"/>
    <property type="match status" value="1"/>
</dbReference>
<dbReference type="FunFam" id="1.20.1260.60:FF:000003">
    <property type="entry name" value="IST1-like protein isoform A"/>
    <property type="match status" value="1"/>
</dbReference>
<feature type="region of interest" description="Disordered" evidence="2">
    <location>
        <begin position="179"/>
        <end position="228"/>
    </location>
</feature>
<feature type="compositionally biased region" description="Polar residues" evidence="2">
    <location>
        <begin position="196"/>
        <end position="217"/>
    </location>
</feature>
<feature type="compositionally biased region" description="Polar residues" evidence="2">
    <location>
        <begin position="960"/>
        <end position="974"/>
    </location>
</feature>
<feature type="compositionally biased region" description="Polar residues" evidence="2">
    <location>
        <begin position="815"/>
        <end position="833"/>
    </location>
</feature>
<gene>
    <name evidence="3" type="ORF">CISIN_1g001451mg</name>
</gene>
<evidence type="ECO:0008006" key="5">
    <source>
        <dbReference type="Google" id="ProtNLM"/>
    </source>
</evidence>
<protein>
    <recommendedName>
        <fullName evidence="5">IST1-like protein</fullName>
    </recommendedName>
</protein>
<feature type="region of interest" description="Disordered" evidence="2">
    <location>
        <begin position="619"/>
        <end position="1075"/>
    </location>
</feature>
<feature type="compositionally biased region" description="Basic and acidic residues" evidence="2">
    <location>
        <begin position="741"/>
        <end position="769"/>
    </location>
</feature>
<feature type="compositionally biased region" description="Basic and acidic residues" evidence="2">
    <location>
        <begin position="854"/>
        <end position="865"/>
    </location>
</feature>
<feature type="compositionally biased region" description="Polar residues" evidence="2">
    <location>
        <begin position="250"/>
        <end position="265"/>
    </location>
</feature>
<dbReference type="SMR" id="A0A067F7X6"/>
<feature type="compositionally biased region" description="Polar residues" evidence="2">
    <location>
        <begin position="1029"/>
        <end position="1049"/>
    </location>
</feature>
<dbReference type="Pfam" id="PF03398">
    <property type="entry name" value="Ist1"/>
    <property type="match status" value="1"/>
</dbReference>
<dbReference type="InterPro" id="IPR005061">
    <property type="entry name" value="Ist1"/>
</dbReference>
<feature type="compositionally biased region" description="Polar residues" evidence="2">
    <location>
        <begin position="675"/>
        <end position="689"/>
    </location>
</feature>
<feature type="compositionally biased region" description="Polar residues" evidence="2">
    <location>
        <begin position="703"/>
        <end position="723"/>
    </location>
</feature>
<evidence type="ECO:0000313" key="3">
    <source>
        <dbReference type="EMBL" id="KDO59271.1"/>
    </source>
</evidence>
<feature type="compositionally biased region" description="Polar residues" evidence="2">
    <location>
        <begin position="911"/>
        <end position="948"/>
    </location>
</feature>
<keyword evidence="4" id="KW-1185">Reference proteome</keyword>
<feature type="region of interest" description="Disordered" evidence="2">
    <location>
        <begin position="394"/>
        <end position="425"/>
    </location>
</feature>
<dbReference type="AlphaFoldDB" id="A0A067F7X6"/>
<dbReference type="GO" id="GO:0008104">
    <property type="term" value="P:intracellular protein localization"/>
    <property type="evidence" value="ECO:0000318"/>
    <property type="project" value="GO_Central"/>
</dbReference>
<comment type="similarity">
    <text evidence="1">Belongs to the IST1 family.</text>
</comment>
<reference evidence="3 4" key="1">
    <citation type="submission" date="2014-04" db="EMBL/GenBank/DDBJ databases">
        <authorList>
            <consortium name="International Citrus Genome Consortium"/>
            <person name="Gmitter F."/>
            <person name="Chen C."/>
            <person name="Farmerie W."/>
            <person name="Harkins T."/>
            <person name="Desany B."/>
            <person name="Mohiuddin M."/>
            <person name="Kodira C."/>
            <person name="Borodovsky M."/>
            <person name="Lomsadze A."/>
            <person name="Burns P."/>
            <person name="Jenkins J."/>
            <person name="Prochnik S."/>
            <person name="Shu S."/>
            <person name="Chapman J."/>
            <person name="Pitluck S."/>
            <person name="Schmutz J."/>
            <person name="Rokhsar D."/>
        </authorList>
    </citation>
    <scope>NUCLEOTIDE SEQUENCE</scope>
</reference>
<feature type="compositionally biased region" description="Basic and acidic residues" evidence="2">
    <location>
        <begin position="657"/>
        <end position="674"/>
    </location>
</feature>
<dbReference type="EMBL" id="KK784941">
    <property type="protein sequence ID" value="KDO59271.1"/>
    <property type="molecule type" value="Genomic_DNA"/>
</dbReference>
<feature type="compositionally biased region" description="Basic and acidic residues" evidence="2">
    <location>
        <begin position="990"/>
        <end position="1020"/>
    </location>
</feature>